<dbReference type="InterPro" id="IPR000209">
    <property type="entry name" value="Peptidase_S8/S53_dom"/>
</dbReference>
<dbReference type="Proteomes" id="UP000198598">
    <property type="component" value="Unassembled WGS sequence"/>
</dbReference>
<proteinExistence type="inferred from homology"/>
<keyword evidence="2" id="KW-0645">Protease</keyword>
<dbReference type="InterPro" id="IPR050131">
    <property type="entry name" value="Peptidase_S8_subtilisin-like"/>
</dbReference>
<dbReference type="InterPro" id="IPR026444">
    <property type="entry name" value="Secre_tail"/>
</dbReference>
<organism evidence="6 7">
    <name type="scientific">Spirosoma endophyticum</name>
    <dbReference type="NCBI Taxonomy" id="662367"/>
    <lineage>
        <taxon>Bacteria</taxon>
        <taxon>Pseudomonadati</taxon>
        <taxon>Bacteroidota</taxon>
        <taxon>Cytophagia</taxon>
        <taxon>Cytophagales</taxon>
        <taxon>Cytophagaceae</taxon>
        <taxon>Spirosoma</taxon>
    </lineage>
</organism>
<sequence length="795" mass="84819">MSNILQNKSLIALVISLLLWKPFIGFGQTTLKEAAKTAKLTPALFNIQTKGTVQKSSNLRQAAPSDGVLVEDNTSGLTRVDRTIVRDGKIAIEAISNDADGQALLNELQAMGLTGGKYFQRIVFGYFPINKLDQLKNVASLHVARPSYAPLRNAGKVNSQGDKAMRSDVARQTFNVTGAGNKVGVLSDSYNALGGAPDGVASGDLPPNVQVLEEIDDLTNGSDEGRAMAEIVHDVAPGADIAFNSAFNGQVGFALGIINLAKVGCNIIVDDIFYFAEPFFQDGIIAQAVDYVKSRNVTYFSSAGNSARKSYTSQFLNSGRPSPSSRTFTVEGQAHDFGNGAITQKITIPAGGEFFPIFQWSDPFYSTSIEQGSPKGAQTDMDIYVYYQGALQLGLSSFSNNLNDDPIEGVDIVNNSRAPIEIEIAFVKYAGPDPKLIKWIDYGSGATYQFATNSSTTVGHANAAGAIAVGAVRWSQTPEYNPALQAPVIETFSSAGGTPILFTTYGQPIPSVTRLKPEISAADGGNTTFFGQAFPGGDGDNFPNFFGTSAAAPHAAAVAALLQEKTKNSLSPDEVLLRLRTTAIDMDDPLTPGFDTGFDFRTGFGFIQADKALTFGQPLVILQPLYDCQTGKITILTSGGNGSPITFTIPGVIRTSPTSTTGIVEAGLRNDPKNLIITAMQGSVKVVYDFNFDSYCKNQNRARVAANELSSNLQVMVKGNPIATDRVEIEVRGVEGQPLKLQVSNSLGELTGSQSIEMAEAVESHRVSLGRAPGLYFLQVSTPTQTKTVKIIRHQ</sequence>
<keyword evidence="7" id="KW-1185">Reference proteome</keyword>
<dbReference type="EMBL" id="FOLQ01000002">
    <property type="protein sequence ID" value="SFC92319.1"/>
    <property type="molecule type" value="Genomic_DNA"/>
</dbReference>
<evidence type="ECO:0000259" key="5">
    <source>
        <dbReference type="Pfam" id="PF00082"/>
    </source>
</evidence>
<dbReference type="STRING" id="662367.SAMN05216167_102832"/>
<dbReference type="AlphaFoldDB" id="A0A1I1N3X0"/>
<evidence type="ECO:0000313" key="6">
    <source>
        <dbReference type="EMBL" id="SFC92319.1"/>
    </source>
</evidence>
<name>A0A1I1N3X0_9BACT</name>
<accession>A0A1I1N3X0</accession>
<feature type="domain" description="Peptidase S8/S53" evidence="5">
    <location>
        <begin position="449"/>
        <end position="605"/>
    </location>
</feature>
<dbReference type="GO" id="GO:0004252">
    <property type="term" value="F:serine-type endopeptidase activity"/>
    <property type="evidence" value="ECO:0007669"/>
    <property type="project" value="InterPro"/>
</dbReference>
<dbReference type="RefSeq" id="WP_093825068.1">
    <property type="nucleotide sequence ID" value="NZ_FOLQ01000002.1"/>
</dbReference>
<comment type="similarity">
    <text evidence="1">Belongs to the peptidase S8 family.</text>
</comment>
<dbReference type="CDD" id="cd05562">
    <property type="entry name" value="Peptidases_S53_like"/>
    <property type="match status" value="1"/>
</dbReference>
<reference evidence="6 7" key="1">
    <citation type="submission" date="2016-10" db="EMBL/GenBank/DDBJ databases">
        <authorList>
            <person name="de Groot N.N."/>
        </authorList>
    </citation>
    <scope>NUCLEOTIDE SEQUENCE [LARGE SCALE GENOMIC DNA]</scope>
    <source>
        <strain evidence="6 7">DSM 26130</strain>
    </source>
</reference>
<dbReference type="PROSITE" id="PS00138">
    <property type="entry name" value="SUBTILASE_SER"/>
    <property type="match status" value="1"/>
</dbReference>
<keyword evidence="3" id="KW-0378">Hydrolase</keyword>
<evidence type="ECO:0000256" key="2">
    <source>
        <dbReference type="ARBA" id="ARBA00022670"/>
    </source>
</evidence>
<dbReference type="InterPro" id="IPR036852">
    <property type="entry name" value="Peptidase_S8/S53_dom_sf"/>
</dbReference>
<dbReference type="OrthoDB" id="355609at2"/>
<dbReference type="SUPFAM" id="SSF52743">
    <property type="entry name" value="Subtilisin-like"/>
    <property type="match status" value="1"/>
</dbReference>
<dbReference type="PANTHER" id="PTHR43806:SF11">
    <property type="entry name" value="CEREVISIN-RELATED"/>
    <property type="match status" value="1"/>
</dbReference>
<dbReference type="InterPro" id="IPR023828">
    <property type="entry name" value="Peptidase_S8_Ser-AS"/>
</dbReference>
<dbReference type="Gene3D" id="3.40.50.200">
    <property type="entry name" value="Peptidase S8/S53 domain"/>
    <property type="match status" value="2"/>
</dbReference>
<keyword evidence="4" id="KW-0720">Serine protease</keyword>
<protein>
    <submittedName>
        <fullName evidence="6">Por secretion system C-terminal sorting domain-containing protein</fullName>
    </submittedName>
</protein>
<gene>
    <name evidence="6" type="ORF">SAMN05216167_102832</name>
</gene>
<dbReference type="Pfam" id="PF00082">
    <property type="entry name" value="Peptidase_S8"/>
    <property type="match status" value="1"/>
</dbReference>
<evidence type="ECO:0000313" key="7">
    <source>
        <dbReference type="Proteomes" id="UP000198598"/>
    </source>
</evidence>
<dbReference type="PANTHER" id="PTHR43806">
    <property type="entry name" value="PEPTIDASE S8"/>
    <property type="match status" value="1"/>
</dbReference>
<evidence type="ECO:0000256" key="1">
    <source>
        <dbReference type="ARBA" id="ARBA00011073"/>
    </source>
</evidence>
<evidence type="ECO:0000256" key="3">
    <source>
        <dbReference type="ARBA" id="ARBA00022801"/>
    </source>
</evidence>
<evidence type="ECO:0000256" key="4">
    <source>
        <dbReference type="ARBA" id="ARBA00022825"/>
    </source>
</evidence>
<dbReference type="InterPro" id="IPR034075">
    <property type="entry name" value="Glr3161-like_dom"/>
</dbReference>
<dbReference type="NCBIfam" id="TIGR04183">
    <property type="entry name" value="Por_Secre_tail"/>
    <property type="match status" value="1"/>
</dbReference>
<dbReference type="GO" id="GO:0006508">
    <property type="term" value="P:proteolysis"/>
    <property type="evidence" value="ECO:0007669"/>
    <property type="project" value="UniProtKB-KW"/>
</dbReference>